<evidence type="ECO:0000313" key="2">
    <source>
        <dbReference type="Proteomes" id="UP000009027"/>
    </source>
</evidence>
<evidence type="ECO:0000313" key="1">
    <source>
        <dbReference type="EMBL" id="CCD18252.1"/>
    </source>
</evidence>
<accession>F9WL65</accession>
<protein>
    <submittedName>
        <fullName evidence="1">Uncharacterized protein</fullName>
    </submittedName>
</protein>
<dbReference type="EMBL" id="CAEX01000726">
    <property type="protein sequence ID" value="CCD18252.1"/>
    <property type="molecule type" value="Genomic_DNA"/>
</dbReference>
<gene>
    <name evidence="1" type="ORF">TvY486_0009120</name>
</gene>
<dbReference type="VEuPathDB" id="TriTrypDB:TvY486_0009120"/>
<keyword evidence="2" id="KW-1185">Reference proteome</keyword>
<name>F9WL65_TRYVY</name>
<organism evidence="1 2">
    <name type="scientific">Trypanosoma vivax (strain Y486)</name>
    <dbReference type="NCBI Taxonomy" id="1055687"/>
    <lineage>
        <taxon>Eukaryota</taxon>
        <taxon>Discoba</taxon>
        <taxon>Euglenozoa</taxon>
        <taxon>Kinetoplastea</taxon>
        <taxon>Metakinetoplastina</taxon>
        <taxon>Trypanosomatida</taxon>
        <taxon>Trypanosomatidae</taxon>
        <taxon>Trypanosoma</taxon>
        <taxon>Duttonella</taxon>
    </lineage>
</organism>
<proteinExistence type="predicted"/>
<sequence>MPSSSLSNTRVKRARFFLCIPRVSLQSCPPSTLPAFRLRCPRSGLACRKAKCCASRVSLSRGVFFCLRTGAPVAVVPTTQPLRCWRSHKLSPSHTRACPLTPLPVFTPPSPHNGCACAQVNALPFL</sequence>
<reference evidence="1 2" key="1">
    <citation type="journal article" date="2012" name="Proc. Natl. Acad. Sci. U.S.A.">
        <title>Antigenic diversity is generated by distinct evolutionary mechanisms in African trypanosome species.</title>
        <authorList>
            <person name="Jackson A.P."/>
            <person name="Berry A."/>
            <person name="Aslett M."/>
            <person name="Allison H.C."/>
            <person name="Burton P."/>
            <person name="Vavrova-Anderson J."/>
            <person name="Brown R."/>
            <person name="Browne H."/>
            <person name="Corton N."/>
            <person name="Hauser H."/>
            <person name="Gamble J."/>
            <person name="Gilderthorp R."/>
            <person name="Marcello L."/>
            <person name="McQuillan J."/>
            <person name="Otto T.D."/>
            <person name="Quail M.A."/>
            <person name="Sanders M.J."/>
            <person name="van Tonder A."/>
            <person name="Ginger M.L."/>
            <person name="Field M.C."/>
            <person name="Barry J.D."/>
            <person name="Hertz-Fowler C."/>
            <person name="Berriman M."/>
        </authorList>
    </citation>
    <scope>NUCLEOTIDE SEQUENCE</scope>
    <source>
        <strain evidence="1 2">Y486</strain>
    </source>
</reference>
<dbReference type="AlphaFoldDB" id="F9WL65"/>
<dbReference type="Proteomes" id="UP000009027">
    <property type="component" value="Unassembled WGS sequence"/>
</dbReference>